<evidence type="ECO:0000256" key="1">
    <source>
        <dbReference type="ARBA" id="ARBA00022603"/>
    </source>
</evidence>
<keyword evidence="1 4" id="KW-0489">Methyltransferase</keyword>
<keyword evidence="7" id="KW-1185">Reference proteome</keyword>
<dbReference type="PROSITE" id="PS51679">
    <property type="entry name" value="SAM_MT_C5"/>
    <property type="match status" value="1"/>
</dbReference>
<feature type="region of interest" description="Disordered" evidence="5">
    <location>
        <begin position="1"/>
        <end position="24"/>
    </location>
</feature>
<dbReference type="Proteomes" id="UP001642464">
    <property type="component" value="Unassembled WGS sequence"/>
</dbReference>
<dbReference type="PANTHER" id="PTHR46098">
    <property type="entry name" value="TRNA (CYTOSINE(38)-C(5))-METHYLTRANSFERASE"/>
    <property type="match status" value="1"/>
</dbReference>
<feature type="active site" evidence="4">
    <location>
        <position position="131"/>
    </location>
</feature>
<gene>
    <name evidence="6" type="ORF">SCF082_LOCUS40761</name>
</gene>
<dbReference type="Gene3D" id="3.40.50.150">
    <property type="entry name" value="Vaccinia Virus protein VP39"/>
    <property type="match status" value="1"/>
</dbReference>
<reference evidence="6 7" key="1">
    <citation type="submission" date="2024-02" db="EMBL/GenBank/DDBJ databases">
        <authorList>
            <person name="Chen Y."/>
            <person name="Shah S."/>
            <person name="Dougan E. K."/>
            <person name="Thang M."/>
            <person name="Chan C."/>
        </authorList>
    </citation>
    <scope>NUCLEOTIDE SEQUENCE [LARGE SCALE GENOMIC DNA]</scope>
</reference>
<keyword evidence="3 4" id="KW-0949">S-adenosyl-L-methionine</keyword>
<evidence type="ECO:0000313" key="6">
    <source>
        <dbReference type="EMBL" id="CAK9086136.1"/>
    </source>
</evidence>
<evidence type="ECO:0000256" key="3">
    <source>
        <dbReference type="ARBA" id="ARBA00022691"/>
    </source>
</evidence>
<evidence type="ECO:0000256" key="2">
    <source>
        <dbReference type="ARBA" id="ARBA00022679"/>
    </source>
</evidence>
<dbReference type="SUPFAM" id="SSF53335">
    <property type="entry name" value="S-adenosyl-L-methionine-dependent methyltransferases"/>
    <property type="match status" value="1"/>
</dbReference>
<dbReference type="Gene3D" id="3.90.120.10">
    <property type="entry name" value="DNA Methylase, subunit A, domain 2"/>
    <property type="match status" value="1"/>
</dbReference>
<dbReference type="GO" id="GO:0032259">
    <property type="term" value="P:methylation"/>
    <property type="evidence" value="ECO:0007669"/>
    <property type="project" value="UniProtKB-KW"/>
</dbReference>
<evidence type="ECO:0000313" key="7">
    <source>
        <dbReference type="Proteomes" id="UP001642464"/>
    </source>
</evidence>
<proteinExistence type="inferred from homology"/>
<evidence type="ECO:0000256" key="4">
    <source>
        <dbReference type="PROSITE-ProRule" id="PRU01016"/>
    </source>
</evidence>
<protein>
    <submittedName>
        <fullName evidence="6">Cytosine-specific methyltransferase NlaX (M.NlaX)</fullName>
    </submittedName>
</protein>
<accession>A0ABP0QG38</accession>
<dbReference type="Pfam" id="PF00145">
    <property type="entry name" value="DNA_methylase"/>
    <property type="match status" value="1"/>
</dbReference>
<sequence>MCFQSSRSGWARPNVSPKPGVGGVEGQYMKTPAYLQKKASIARRALKPGLRGPPKQLLYCADCCGYDSGALVLSLLQVPFAISSVSECDADVVQMMGVVHQSINKAPACLSKQMERRPPSRHHLYIATTPCQDFSTAGLNRGCAGQRGKLWYTAIEKVLDERPRVFLCENVAGLFRGRHRHHVLQATSLLRAAGYVVRARLVATSDHGLPQDRLRLYLAAIRLDSLNPQFDLDHIFPPPLPRQVHLSDVLNHEPLPNEPLVWEDSQPATFHRNMRFAQELLGPRLREVGAMVDTQAGQHKVCRVGVAPTLTCSRAKAFAWYLPWRRQRVSAVEFARLQGVPQPIALAMIERVGKPKAAHAFGNAVSISVLERILCRLLLAGNLVSEPLRDVWETMPPLPVDLKDSAQGKPCDTPTAAQIRLSLEDVCGDYNLVKFKFVKRDYSVVRTALQKMRNMEETLQKWCQGDGSLLERLRKLFKVFTADGEAAEQLCPRYALAEGVLPSLSAVIRCYAHAAQKTVESVMRTDSRVAALLDDLVCRFASNKDKGSLARGLKNSHRLAGMFKEEVAKDVGSIVELSQHTLTTPTYAAQRWDSMLDVLRMTVLRLSELLRFLCRASVETDKETGAWAQKLLKVFSLENILLLALTTEFLSITQCYTHSWDNKGGSCGSGSRPKGGAVRRIVQAAERADSVRQRLNRMFAFKDLSGQKQVPLVLDPSFTTGYVQIVAQALQLGDKNFSVVHDGRVLYHLESFNVDLKKQIATLLGRMFNLQDLFLQGCLAEHRSGLGSGLEPFDVDRWHEHNRNDGALPDILKPVAEACELEAAKLANELILARPTAKELIRRGFHDPEEYWSKTMQHWGSKRLPALAKAVAFINCIWESSCEIEQNLSYYRLLTQKQKSTTKDSNVKNLMKVLLDGPQPDAIAPHRSGQYESSKTARQAQFVYRKLFGSKPLRRQTSLPRRETGKRGCRNKGLQAFLRRREHEIQKAGLQASSQERDKAAEFEKFALAEAECGRKRKEFASYSKTVQEKAQKKQKLLEALSAGDTEACAKLKADKDKAAAAPQLQRMDLQIKLEQQCFLQPELCLVVSVRGEGSESMMTSTQRDLMEKKLGLTVVTFAKDGSMAPDLLRARRLIWFAPTCAEETSFIDPHNPSSDLSGVLIASRLFGGHVAGPEWLSFCKPDKILEPVLRIKNALRLPLELCLHESIPQKPLLLSLIVAAAKDPEMSGETRWVVQGCRKKLRKKTSWAVYASEKSQRVKKKDKKTIDKARKGIAMDYNDFLHRISQFALPVAILIPTCRLLSRRLWDKFCLEKTGARKLVDLPAKSVQSFLTSSHSLQNSHVEALLQEWLGLQKSERSLRLRMGAVIPKRKKGEETKVEASDGGCPNLCKVLTKFAWGTGASRPEGWSFDSIDVFVLPGTGSTSIFIPCATSTHMALIWAGESTDDWKGDVPGPLWQNDNIQDVTSKKLAVRHKATMIDPRLPIGFPAKNCCQFWFLATSKCDKPMPCGVDTFLKSLGFPGQKPGNLTRGGAWDLVDGAYRVKLAKRLWNRDAKAGKQKAAPKKVTCPQCKHEFAPVKKQKKDKE</sequence>
<dbReference type="PANTHER" id="PTHR46098:SF1">
    <property type="entry name" value="TRNA (CYTOSINE(38)-C(5))-METHYLTRANSFERASE"/>
    <property type="match status" value="1"/>
</dbReference>
<comment type="similarity">
    <text evidence="4">Belongs to the class I-like SAM-binding methyltransferase superfamily. C5-methyltransferase family.</text>
</comment>
<keyword evidence="2 4" id="KW-0808">Transferase</keyword>
<dbReference type="EMBL" id="CAXAMM010039396">
    <property type="protein sequence ID" value="CAK9086136.1"/>
    <property type="molecule type" value="Genomic_DNA"/>
</dbReference>
<dbReference type="InterPro" id="IPR001525">
    <property type="entry name" value="C5_MeTfrase"/>
</dbReference>
<name>A0ABP0QG38_9DINO</name>
<dbReference type="InterPro" id="IPR050750">
    <property type="entry name" value="C5-MTase"/>
</dbReference>
<dbReference type="GO" id="GO:0008168">
    <property type="term" value="F:methyltransferase activity"/>
    <property type="evidence" value="ECO:0007669"/>
    <property type="project" value="UniProtKB-KW"/>
</dbReference>
<dbReference type="InterPro" id="IPR029063">
    <property type="entry name" value="SAM-dependent_MTases_sf"/>
</dbReference>
<comment type="caution">
    <text evidence="6">The sequence shown here is derived from an EMBL/GenBank/DDBJ whole genome shotgun (WGS) entry which is preliminary data.</text>
</comment>
<evidence type="ECO:0000256" key="5">
    <source>
        <dbReference type="SAM" id="MobiDB-lite"/>
    </source>
</evidence>
<organism evidence="6 7">
    <name type="scientific">Durusdinium trenchii</name>
    <dbReference type="NCBI Taxonomy" id="1381693"/>
    <lineage>
        <taxon>Eukaryota</taxon>
        <taxon>Sar</taxon>
        <taxon>Alveolata</taxon>
        <taxon>Dinophyceae</taxon>
        <taxon>Suessiales</taxon>
        <taxon>Symbiodiniaceae</taxon>
        <taxon>Durusdinium</taxon>
    </lineage>
</organism>